<sequence>MTVTRADDASAVLPDPSRARTLDELVAGLRSLKVWAGNPSYEWITSQVNNAWRAAGRPASELTKRPTVVDCFKPGRRRLNTDLVTAVVQALHPDEGYVHQWRQALRVVGGEAQAATVVRVQDRLPPDLAGFTGRATELDQLRHALSQGQRNNGTMAISAIEGMAGVGKTQLAVHAGHLLIREHRFDRALFVDLRGFHPDPARPPADPAAVLDGFLRLLGVPAQQIPHDLHARTATYREHLAGSRTLIVLDNAADVDQVRPLLPEVPGCFTLITSRRILSDLHAATHLAVEVFAADEAVDYLAQAASHIPMGDDPAAAARIARRCGYLPLALDLTAGHMRATPGWTLTDHADRLDERHHQRRLDTGVELALDLSYHHLPADQRRLLRLLALHPGQDSDAYAAAALTDADLDTTLAQLDHLCHDHLLQQSASGRYAFHDLVRAYATTRAHDEVRPSDRRAALTRLFDHYLATAAAAMKALYPAQAHLRP</sequence>
<feature type="non-terminal residue" evidence="2">
    <location>
        <position position="487"/>
    </location>
</feature>
<gene>
    <name evidence="2" type="ORF">I0C86_07695</name>
</gene>
<evidence type="ECO:0000313" key="3">
    <source>
        <dbReference type="Proteomes" id="UP000638560"/>
    </source>
</evidence>
<accession>A0ABS0GS02</accession>
<evidence type="ECO:0000259" key="1">
    <source>
        <dbReference type="Pfam" id="PF00931"/>
    </source>
</evidence>
<dbReference type="InterPro" id="IPR027417">
    <property type="entry name" value="P-loop_NTPase"/>
</dbReference>
<dbReference type="EMBL" id="JADPUN010000093">
    <property type="protein sequence ID" value="MBF9128866.1"/>
    <property type="molecule type" value="Genomic_DNA"/>
</dbReference>
<proteinExistence type="predicted"/>
<dbReference type="PANTHER" id="PTHR47691:SF3">
    <property type="entry name" value="HTH-TYPE TRANSCRIPTIONAL REGULATOR RV0890C-RELATED"/>
    <property type="match status" value="1"/>
</dbReference>
<comment type="caution">
    <text evidence="2">The sequence shown here is derived from an EMBL/GenBank/DDBJ whole genome shotgun (WGS) entry which is preliminary data.</text>
</comment>
<evidence type="ECO:0000313" key="2">
    <source>
        <dbReference type="EMBL" id="MBF9128866.1"/>
    </source>
</evidence>
<keyword evidence="3" id="KW-1185">Reference proteome</keyword>
<dbReference type="RefSeq" id="WP_230393736.1">
    <property type="nucleotide sequence ID" value="NZ_JADPUN010000093.1"/>
</dbReference>
<dbReference type="InterPro" id="IPR002182">
    <property type="entry name" value="NB-ARC"/>
</dbReference>
<dbReference type="PRINTS" id="PR00364">
    <property type="entry name" value="DISEASERSIST"/>
</dbReference>
<reference evidence="2 3" key="1">
    <citation type="submission" date="2020-11" db="EMBL/GenBank/DDBJ databases">
        <title>A novel isolate from a Black sea contaminated sediment with potential to produce alkanes: Plantactinospora alkalitolerans sp. nov.</title>
        <authorList>
            <person name="Carro L."/>
            <person name="Veyisoglu A."/>
            <person name="Guven K."/>
            <person name="Schumann P."/>
            <person name="Klenk H.-P."/>
            <person name="Sahin N."/>
        </authorList>
    </citation>
    <scope>NUCLEOTIDE SEQUENCE [LARGE SCALE GENOMIC DNA]</scope>
    <source>
        <strain evidence="2 3">S1510</strain>
    </source>
</reference>
<organism evidence="2 3">
    <name type="scientific">Plantactinospora alkalitolerans</name>
    <dbReference type="NCBI Taxonomy" id="2789879"/>
    <lineage>
        <taxon>Bacteria</taxon>
        <taxon>Bacillati</taxon>
        <taxon>Actinomycetota</taxon>
        <taxon>Actinomycetes</taxon>
        <taxon>Micromonosporales</taxon>
        <taxon>Micromonosporaceae</taxon>
        <taxon>Plantactinospora</taxon>
    </lineage>
</organism>
<dbReference type="PANTHER" id="PTHR47691">
    <property type="entry name" value="REGULATOR-RELATED"/>
    <property type="match status" value="1"/>
</dbReference>
<name>A0ABS0GS02_9ACTN</name>
<dbReference type="Pfam" id="PF00931">
    <property type="entry name" value="NB-ARC"/>
    <property type="match status" value="1"/>
</dbReference>
<dbReference type="Proteomes" id="UP000638560">
    <property type="component" value="Unassembled WGS sequence"/>
</dbReference>
<feature type="domain" description="NB-ARC" evidence="1">
    <location>
        <begin position="136"/>
        <end position="305"/>
    </location>
</feature>
<dbReference type="Gene3D" id="3.40.50.300">
    <property type="entry name" value="P-loop containing nucleotide triphosphate hydrolases"/>
    <property type="match status" value="1"/>
</dbReference>
<dbReference type="SUPFAM" id="SSF52540">
    <property type="entry name" value="P-loop containing nucleoside triphosphate hydrolases"/>
    <property type="match status" value="1"/>
</dbReference>
<protein>
    <recommendedName>
        <fullName evidence="1">NB-ARC domain-containing protein</fullName>
    </recommendedName>
</protein>